<feature type="domain" description="DUF7738" evidence="1">
    <location>
        <begin position="21"/>
        <end position="120"/>
    </location>
</feature>
<name>A0A1B7YXH9_9FLAO</name>
<sequence length="149" mass="16867">MGLFDFRDVNKRKKKKDRVIIACTPSGILINDTPISFPTNYTILKNILGEASRIEPIKQTKNNVYLWDDLGIYCSTADAQKMLMILLVEDNRYGLGHQPKSNFTGIVTIDDKPIAENIQNVSQDRPYMIRSINKENNQVAIALGWNPGI</sequence>
<dbReference type="Pfam" id="PF24880">
    <property type="entry name" value="DUF7738"/>
    <property type="match status" value="1"/>
</dbReference>
<dbReference type="Proteomes" id="UP000092164">
    <property type="component" value="Unassembled WGS sequence"/>
</dbReference>
<organism evidence="2 3">
    <name type="scientific">Maribacter hydrothermalis</name>
    <dbReference type="NCBI Taxonomy" id="1836467"/>
    <lineage>
        <taxon>Bacteria</taxon>
        <taxon>Pseudomonadati</taxon>
        <taxon>Bacteroidota</taxon>
        <taxon>Flavobacteriia</taxon>
        <taxon>Flavobacteriales</taxon>
        <taxon>Flavobacteriaceae</taxon>
        <taxon>Maribacter</taxon>
    </lineage>
</organism>
<protein>
    <recommendedName>
        <fullName evidence="1">DUF7738 domain-containing protein</fullName>
    </recommendedName>
</protein>
<evidence type="ECO:0000313" key="3">
    <source>
        <dbReference type="Proteomes" id="UP000092164"/>
    </source>
</evidence>
<proteinExistence type="predicted"/>
<dbReference type="InterPro" id="IPR056640">
    <property type="entry name" value="DUF7738"/>
</dbReference>
<dbReference type="RefSeq" id="WP_068487131.1">
    <property type="nucleotide sequence ID" value="NZ_CP018760.1"/>
</dbReference>
<gene>
    <name evidence="2" type="ORF">A9200_11435</name>
</gene>
<accession>A0A1B7YXH9</accession>
<dbReference type="STRING" id="1836467.BTR34_05205"/>
<comment type="caution">
    <text evidence="2">The sequence shown here is derived from an EMBL/GenBank/DDBJ whole genome shotgun (WGS) entry which is preliminary data.</text>
</comment>
<evidence type="ECO:0000259" key="1">
    <source>
        <dbReference type="Pfam" id="PF24880"/>
    </source>
</evidence>
<keyword evidence="3" id="KW-1185">Reference proteome</keyword>
<dbReference type="KEGG" id="mart:BTR34_05205"/>
<dbReference type="OrthoDB" id="1434476at2"/>
<evidence type="ECO:0000313" key="2">
    <source>
        <dbReference type="EMBL" id="OBR35179.1"/>
    </source>
</evidence>
<reference evidence="3" key="1">
    <citation type="submission" date="2016-06" db="EMBL/GenBank/DDBJ databases">
        <authorList>
            <person name="Zhan P."/>
        </authorList>
    </citation>
    <scope>NUCLEOTIDE SEQUENCE [LARGE SCALE GENOMIC DNA]</scope>
    <source>
        <strain evidence="3">T28</strain>
    </source>
</reference>
<dbReference type="AlphaFoldDB" id="A0A1B7YXH9"/>
<dbReference type="EMBL" id="LZFP01000052">
    <property type="protein sequence ID" value="OBR35179.1"/>
    <property type="molecule type" value="Genomic_DNA"/>
</dbReference>